<name>A0A1I5X4X8_9GAMM</name>
<dbReference type="OrthoDB" id="3216107at2"/>
<proteinExistence type="predicted"/>
<protein>
    <submittedName>
        <fullName evidence="2">N-acetylglutamate synthase, GNAT family</fullName>
    </submittedName>
</protein>
<dbReference type="GeneID" id="35869785"/>
<dbReference type="Gene3D" id="3.40.630.30">
    <property type="match status" value="1"/>
</dbReference>
<dbReference type="Proteomes" id="UP000182692">
    <property type="component" value="Unassembled WGS sequence"/>
</dbReference>
<evidence type="ECO:0000313" key="2">
    <source>
        <dbReference type="EMBL" id="SFQ27062.1"/>
    </source>
</evidence>
<dbReference type="PANTHER" id="PTHR43233:SF1">
    <property type="entry name" value="FAMILY N-ACETYLTRANSFERASE, PUTATIVE (AFU_ORTHOLOGUE AFUA_6G03350)-RELATED"/>
    <property type="match status" value="1"/>
</dbReference>
<dbReference type="CDD" id="cd04301">
    <property type="entry name" value="NAT_SF"/>
    <property type="match status" value="1"/>
</dbReference>
<dbReference type="RefSeq" id="WP_074928737.1">
    <property type="nucleotide sequence ID" value="NZ_FOWR01000057.1"/>
</dbReference>
<dbReference type="SUPFAM" id="SSF55729">
    <property type="entry name" value="Acyl-CoA N-acyltransferases (Nat)"/>
    <property type="match status" value="1"/>
</dbReference>
<dbReference type="PANTHER" id="PTHR43233">
    <property type="entry name" value="FAMILY N-ACETYLTRANSFERASE, PUTATIVE (AFU_ORTHOLOGUE AFUA_6G03350)-RELATED"/>
    <property type="match status" value="1"/>
</dbReference>
<accession>A0A1I5X4X8</accession>
<dbReference type="InterPro" id="IPR016181">
    <property type="entry name" value="Acyl_CoA_acyltransferase"/>
</dbReference>
<dbReference type="GO" id="GO:0016747">
    <property type="term" value="F:acyltransferase activity, transferring groups other than amino-acyl groups"/>
    <property type="evidence" value="ECO:0007669"/>
    <property type="project" value="InterPro"/>
</dbReference>
<dbReference type="AlphaFoldDB" id="A0A1I5X4X8"/>
<dbReference type="InterPro" id="IPR000182">
    <property type="entry name" value="GNAT_dom"/>
</dbReference>
<evidence type="ECO:0000313" key="3">
    <source>
        <dbReference type="Proteomes" id="UP000182692"/>
    </source>
</evidence>
<dbReference type="EMBL" id="FOWR01000057">
    <property type="protein sequence ID" value="SFQ27062.1"/>
    <property type="molecule type" value="Genomic_DNA"/>
</dbReference>
<dbReference type="Pfam" id="PF13673">
    <property type="entry name" value="Acetyltransf_10"/>
    <property type="match status" value="1"/>
</dbReference>
<sequence length="149" mass="17130">MDNYTVSTHFDDFDIDVIHDVLYNSYWSKGIPKETLVRAIKNSLCFAALTADGEQMGFARMITDRATFAYLADVFVVEAHQGKGISRLILDSIAHHPELKGLRRIMLATRDAQGLYKKYGFEEIENPEIFMQRWDPDVYKGNVYKDSID</sequence>
<dbReference type="PROSITE" id="PS51186">
    <property type="entry name" value="GNAT"/>
    <property type="match status" value="1"/>
</dbReference>
<dbReference type="InterPro" id="IPR053144">
    <property type="entry name" value="Acetyltransferase_Butenolide"/>
</dbReference>
<reference evidence="2 3" key="1">
    <citation type="submission" date="2016-10" db="EMBL/GenBank/DDBJ databases">
        <authorList>
            <person name="de Groot N.N."/>
        </authorList>
    </citation>
    <scope>NUCLEOTIDE SEQUENCE [LARGE SCALE GENOMIC DNA]</scope>
    <source>
        <strain evidence="2 3">DSM 15893</strain>
    </source>
</reference>
<gene>
    <name evidence="2" type="ORF">SAMN03084138_04549</name>
</gene>
<dbReference type="STRING" id="1121869.SAMN03084138_04549"/>
<feature type="domain" description="N-acetyltransferase" evidence="1">
    <location>
        <begin position="1"/>
        <end position="149"/>
    </location>
</feature>
<evidence type="ECO:0000259" key="1">
    <source>
        <dbReference type="PROSITE" id="PS51186"/>
    </source>
</evidence>
<organism evidence="2 3">
    <name type="scientific">Enterovibrio norvegicus DSM 15893</name>
    <dbReference type="NCBI Taxonomy" id="1121869"/>
    <lineage>
        <taxon>Bacteria</taxon>
        <taxon>Pseudomonadati</taxon>
        <taxon>Pseudomonadota</taxon>
        <taxon>Gammaproteobacteria</taxon>
        <taxon>Vibrionales</taxon>
        <taxon>Vibrionaceae</taxon>
        <taxon>Enterovibrio</taxon>
    </lineage>
</organism>